<comment type="caution">
    <text evidence="1">The sequence shown here is derived from an EMBL/GenBank/DDBJ whole genome shotgun (WGS) entry which is preliminary data.</text>
</comment>
<sequence>MKKIEEIFDIRKNDIISITGCGGKTSLMTSLALSLRKKGRVLVTTSTKIALPKDGFDRIYHSFDSYKYDKLESLVCLGEKVEGKDKLQSLGYDKLKAILGDFDYVLIEADGCRNLPLKFWYDHEPVIYDFTSKLIGVLPIKILGRKTNEEFIYNFQGFSKNIGSGIIDNKMINKLIAYEKGFYKAFDKDKYFFFNQVESRKDYERIEEFKKDFAFKDIKFTYGSIKEGKFYEN</sequence>
<reference evidence="2" key="1">
    <citation type="submission" date="2016-01" db="EMBL/GenBank/DDBJ databases">
        <authorList>
            <person name="Mitreva M."/>
            <person name="Pepin K.H."/>
            <person name="Mihindukulasuriya K.A."/>
            <person name="Fulton R."/>
            <person name="Fronick C."/>
            <person name="O'Laughlin M."/>
            <person name="Miner T."/>
            <person name="Herter B."/>
            <person name="Rosa B.A."/>
            <person name="Cordes M."/>
            <person name="Tomlinson C."/>
            <person name="Wollam A."/>
            <person name="Palsikar V.B."/>
            <person name="Mardis E.R."/>
            <person name="Wilson R.K."/>
        </authorList>
    </citation>
    <scope>NUCLEOTIDE SEQUENCE [LARGE SCALE GENOMIC DNA]</scope>
    <source>
        <strain evidence="2">MJR8151</strain>
    </source>
</reference>
<proteinExistence type="predicted"/>
<dbReference type="Proteomes" id="UP000070383">
    <property type="component" value="Unassembled WGS sequence"/>
</dbReference>
<protein>
    <submittedName>
        <fullName evidence="1">Putative selenium-dependent hydroxylase accessory protein YqeC</fullName>
    </submittedName>
</protein>
<dbReference type="PATRIC" id="fig|33036.3.peg.1082"/>
<dbReference type="NCBIfam" id="TIGR03172">
    <property type="entry name" value="selenium cofactor biosynthesis protein YqeC"/>
    <property type="match status" value="1"/>
</dbReference>
<dbReference type="Pfam" id="PF19842">
    <property type="entry name" value="YqeC"/>
    <property type="match status" value="1"/>
</dbReference>
<evidence type="ECO:0000313" key="1">
    <source>
        <dbReference type="EMBL" id="KWZ77885.1"/>
    </source>
</evidence>
<dbReference type="STRING" id="33036.HMPREF3200_01094"/>
<gene>
    <name evidence="1" type="ORF">HMPREF3200_01094</name>
</gene>
<keyword evidence="2" id="KW-1185">Reference proteome</keyword>
<dbReference type="InterPro" id="IPR017587">
    <property type="entry name" value="YqeC"/>
</dbReference>
<dbReference type="AlphaFoldDB" id="A0A133KEL9"/>
<accession>A0A133KEL9</accession>
<name>A0A133KEL9_9FIRM</name>
<dbReference type="RefSeq" id="WP_060929439.1">
    <property type="nucleotide sequence ID" value="NZ_KQ955280.1"/>
</dbReference>
<organism evidence="1 2">
    <name type="scientific">Anaerococcus tetradius</name>
    <dbReference type="NCBI Taxonomy" id="33036"/>
    <lineage>
        <taxon>Bacteria</taxon>
        <taxon>Bacillati</taxon>
        <taxon>Bacillota</taxon>
        <taxon>Tissierellia</taxon>
        <taxon>Tissierellales</taxon>
        <taxon>Peptoniphilaceae</taxon>
        <taxon>Anaerococcus</taxon>
    </lineage>
</organism>
<dbReference type="EMBL" id="LRPM01000041">
    <property type="protein sequence ID" value="KWZ77885.1"/>
    <property type="molecule type" value="Genomic_DNA"/>
</dbReference>
<evidence type="ECO:0000313" key="2">
    <source>
        <dbReference type="Proteomes" id="UP000070383"/>
    </source>
</evidence>
<dbReference type="OrthoDB" id="368187at2"/>